<gene>
    <name evidence="2" type="ORF">Y1Q_0001801</name>
</gene>
<evidence type="ECO:0000256" key="1">
    <source>
        <dbReference type="SAM" id="MobiDB-lite"/>
    </source>
</evidence>
<dbReference type="AlphaFoldDB" id="A0A151MKY0"/>
<dbReference type="EMBL" id="AKHW03005917">
    <property type="protein sequence ID" value="KYO25182.1"/>
    <property type="molecule type" value="Genomic_DNA"/>
</dbReference>
<feature type="region of interest" description="Disordered" evidence="1">
    <location>
        <begin position="1"/>
        <end position="21"/>
    </location>
</feature>
<evidence type="ECO:0008006" key="4">
    <source>
        <dbReference type="Google" id="ProtNLM"/>
    </source>
</evidence>
<organism evidence="2 3">
    <name type="scientific">Alligator mississippiensis</name>
    <name type="common">American alligator</name>
    <dbReference type="NCBI Taxonomy" id="8496"/>
    <lineage>
        <taxon>Eukaryota</taxon>
        <taxon>Metazoa</taxon>
        <taxon>Chordata</taxon>
        <taxon>Craniata</taxon>
        <taxon>Vertebrata</taxon>
        <taxon>Euteleostomi</taxon>
        <taxon>Archelosauria</taxon>
        <taxon>Archosauria</taxon>
        <taxon>Crocodylia</taxon>
        <taxon>Alligatoridae</taxon>
        <taxon>Alligatorinae</taxon>
        <taxon>Alligator</taxon>
    </lineage>
</organism>
<accession>A0A151MKY0</accession>
<keyword evidence="3" id="KW-1185">Reference proteome</keyword>
<name>A0A151MKY0_ALLMI</name>
<evidence type="ECO:0000313" key="3">
    <source>
        <dbReference type="Proteomes" id="UP000050525"/>
    </source>
</evidence>
<protein>
    <recommendedName>
        <fullName evidence="4">DDE Tnp4 domain-containing protein</fullName>
    </recommendedName>
</protein>
<proteinExistence type="predicted"/>
<sequence length="203" mass="23627">MPQLMVPIPASAPRTPDTTRDPHFMQKSLVQFLDNFLWTSQKDYTEANVKLEKYKLDYTTVEFLEFHQGQKGHLYQDKEANKHYVKHYHSEAPMFRMGDKDVLWVQDPLEVMVEFCTLGFSQCIRALDRTHIPISCPPHGHRPYYSWQGFHFIMFQAIIDHCSAFTNMSASTHDAHIFCNPALPTLVESGQLCQECQTSNWVQ</sequence>
<evidence type="ECO:0000313" key="2">
    <source>
        <dbReference type="EMBL" id="KYO25182.1"/>
    </source>
</evidence>
<dbReference type="Proteomes" id="UP000050525">
    <property type="component" value="Unassembled WGS sequence"/>
</dbReference>
<comment type="caution">
    <text evidence="2">The sequence shown here is derived from an EMBL/GenBank/DDBJ whole genome shotgun (WGS) entry which is preliminary data.</text>
</comment>
<reference evidence="2 3" key="1">
    <citation type="journal article" date="2012" name="Genome Biol.">
        <title>Sequencing three crocodilian genomes to illuminate the evolution of archosaurs and amniotes.</title>
        <authorList>
            <person name="St John J.A."/>
            <person name="Braun E.L."/>
            <person name="Isberg S.R."/>
            <person name="Miles L.G."/>
            <person name="Chong A.Y."/>
            <person name="Gongora J."/>
            <person name="Dalzell P."/>
            <person name="Moran C."/>
            <person name="Bed'hom B."/>
            <person name="Abzhanov A."/>
            <person name="Burgess S.C."/>
            <person name="Cooksey A.M."/>
            <person name="Castoe T.A."/>
            <person name="Crawford N.G."/>
            <person name="Densmore L.D."/>
            <person name="Drew J.C."/>
            <person name="Edwards S.V."/>
            <person name="Faircloth B.C."/>
            <person name="Fujita M.K."/>
            <person name="Greenwold M.J."/>
            <person name="Hoffmann F.G."/>
            <person name="Howard J.M."/>
            <person name="Iguchi T."/>
            <person name="Janes D.E."/>
            <person name="Khan S.Y."/>
            <person name="Kohno S."/>
            <person name="de Koning A.J."/>
            <person name="Lance S.L."/>
            <person name="McCarthy F.M."/>
            <person name="McCormack J.E."/>
            <person name="Merchant M.E."/>
            <person name="Peterson D.G."/>
            <person name="Pollock D.D."/>
            <person name="Pourmand N."/>
            <person name="Raney B.J."/>
            <person name="Roessler K.A."/>
            <person name="Sanford J.R."/>
            <person name="Sawyer R.H."/>
            <person name="Schmidt C.J."/>
            <person name="Triplett E.W."/>
            <person name="Tuberville T.D."/>
            <person name="Venegas-Anaya M."/>
            <person name="Howard J.T."/>
            <person name="Jarvis E.D."/>
            <person name="Guillette L.J.Jr."/>
            <person name="Glenn T.C."/>
            <person name="Green R.E."/>
            <person name="Ray D.A."/>
        </authorList>
    </citation>
    <scope>NUCLEOTIDE SEQUENCE [LARGE SCALE GENOMIC DNA]</scope>
    <source>
        <strain evidence="2">KSC_2009_1</strain>
    </source>
</reference>